<evidence type="ECO:0000313" key="3">
    <source>
        <dbReference type="Proteomes" id="UP000247476"/>
    </source>
</evidence>
<gene>
    <name evidence="2" type="ORF">DLM86_06210</name>
</gene>
<name>A0A2V5KAF2_9BACL</name>
<keyword evidence="1" id="KW-0812">Transmembrane</keyword>
<comment type="caution">
    <text evidence="2">The sequence shown here is derived from an EMBL/GenBank/DDBJ whole genome shotgun (WGS) entry which is preliminary data.</text>
</comment>
<protein>
    <submittedName>
        <fullName evidence="2">Inositol phosphorylceramide synthase</fullName>
    </submittedName>
</protein>
<accession>A0A2V5KAF2</accession>
<dbReference type="OrthoDB" id="9790723at2"/>
<feature type="transmembrane region" description="Helical" evidence="1">
    <location>
        <begin position="154"/>
        <end position="171"/>
    </location>
</feature>
<dbReference type="Proteomes" id="UP000247476">
    <property type="component" value="Unassembled WGS sequence"/>
</dbReference>
<sequence>MRNKLIAGLPLLWLLAIPVLNVWYGILNRGGPNVGSLMTDLDYAIPFVPAFIIPYVLWYPFILFMFFVFFARNRPVYYRSLAAVCAGLVVCYIVYATFQTTISRPIVEQDGPIFAIVRTIYATDAPFNCFPSIHVFTCHVILKGSYSCGLKKSVQWTIFVIAWAIIASTVLVKQHALLDVAGAILLSELLCFVFGKREART</sequence>
<evidence type="ECO:0000313" key="2">
    <source>
        <dbReference type="EMBL" id="PYI56559.1"/>
    </source>
</evidence>
<feature type="transmembrane region" description="Helical" evidence="1">
    <location>
        <begin position="76"/>
        <end position="95"/>
    </location>
</feature>
<keyword evidence="1" id="KW-1133">Transmembrane helix</keyword>
<dbReference type="AlphaFoldDB" id="A0A2V5KAF2"/>
<keyword evidence="1" id="KW-0472">Membrane</keyword>
<feature type="transmembrane region" description="Helical" evidence="1">
    <location>
        <begin position="45"/>
        <end position="69"/>
    </location>
</feature>
<proteinExistence type="predicted"/>
<keyword evidence="3" id="KW-1185">Reference proteome</keyword>
<evidence type="ECO:0000256" key="1">
    <source>
        <dbReference type="SAM" id="Phobius"/>
    </source>
</evidence>
<dbReference type="RefSeq" id="WP_110839086.1">
    <property type="nucleotide sequence ID" value="NZ_QJVJ01000002.1"/>
</dbReference>
<reference evidence="2 3" key="1">
    <citation type="submission" date="2018-05" db="EMBL/GenBank/DDBJ databases">
        <title>Paenibacillus flagellatus sp. nov., isolated from selenium mineral soil.</title>
        <authorList>
            <person name="Dai X."/>
        </authorList>
    </citation>
    <scope>NUCLEOTIDE SEQUENCE [LARGE SCALE GENOMIC DNA]</scope>
    <source>
        <strain evidence="2 3">DXL2</strain>
    </source>
</reference>
<dbReference type="EMBL" id="QJVJ01000002">
    <property type="protein sequence ID" value="PYI56559.1"/>
    <property type="molecule type" value="Genomic_DNA"/>
</dbReference>
<organism evidence="2 3">
    <name type="scientific">Paenibacillus flagellatus</name>
    <dbReference type="NCBI Taxonomy" id="2211139"/>
    <lineage>
        <taxon>Bacteria</taxon>
        <taxon>Bacillati</taxon>
        <taxon>Bacillota</taxon>
        <taxon>Bacilli</taxon>
        <taxon>Bacillales</taxon>
        <taxon>Paenibacillaceae</taxon>
        <taxon>Paenibacillus</taxon>
    </lineage>
</organism>